<name>A0ACB9Q5X4_BAUVA</name>
<keyword evidence="2" id="KW-1185">Reference proteome</keyword>
<evidence type="ECO:0000313" key="1">
    <source>
        <dbReference type="EMBL" id="KAI4356212.1"/>
    </source>
</evidence>
<accession>A0ACB9Q5X4</accession>
<protein>
    <submittedName>
        <fullName evidence="1">Uncharacterized protein</fullName>
    </submittedName>
</protein>
<gene>
    <name evidence="1" type="ORF">L6164_000251</name>
</gene>
<dbReference type="Proteomes" id="UP000828941">
    <property type="component" value="Chromosome 1"/>
</dbReference>
<evidence type="ECO:0000313" key="2">
    <source>
        <dbReference type="Proteomes" id="UP000828941"/>
    </source>
</evidence>
<comment type="caution">
    <text evidence="1">The sequence shown here is derived from an EMBL/GenBank/DDBJ whole genome shotgun (WGS) entry which is preliminary data.</text>
</comment>
<dbReference type="EMBL" id="CM039426">
    <property type="protein sequence ID" value="KAI4356212.1"/>
    <property type="molecule type" value="Genomic_DNA"/>
</dbReference>
<sequence>MADGLVDTANRWVNLRAIKRLVNTGRLTNEILCVSKFFDNAIGISITESRFHPLNATSDLHLLKSDLYTFRHGVLTRNPARTNPLNPTIRLGHEFAMVGDFQSRFISIPGILELDNLTVSGDVWFGANITPKNFQLERWKPRNTLNFSLHLKLILTISGHFKCQYLKL</sequence>
<reference evidence="1 2" key="1">
    <citation type="journal article" date="2022" name="DNA Res.">
        <title>Chromosomal-level genome assembly of the orchid tree Bauhinia variegata (Leguminosae; Cercidoideae) supports the allotetraploid origin hypothesis of Bauhinia.</title>
        <authorList>
            <person name="Zhong Y."/>
            <person name="Chen Y."/>
            <person name="Zheng D."/>
            <person name="Pang J."/>
            <person name="Liu Y."/>
            <person name="Luo S."/>
            <person name="Meng S."/>
            <person name="Qian L."/>
            <person name="Wei D."/>
            <person name="Dai S."/>
            <person name="Zhou R."/>
        </authorList>
    </citation>
    <scope>NUCLEOTIDE SEQUENCE [LARGE SCALE GENOMIC DNA]</scope>
    <source>
        <strain evidence="1">BV-YZ2020</strain>
    </source>
</reference>
<proteinExistence type="predicted"/>
<organism evidence="1 2">
    <name type="scientific">Bauhinia variegata</name>
    <name type="common">Purple orchid tree</name>
    <name type="synonym">Phanera variegata</name>
    <dbReference type="NCBI Taxonomy" id="167791"/>
    <lineage>
        <taxon>Eukaryota</taxon>
        <taxon>Viridiplantae</taxon>
        <taxon>Streptophyta</taxon>
        <taxon>Embryophyta</taxon>
        <taxon>Tracheophyta</taxon>
        <taxon>Spermatophyta</taxon>
        <taxon>Magnoliopsida</taxon>
        <taxon>eudicotyledons</taxon>
        <taxon>Gunneridae</taxon>
        <taxon>Pentapetalae</taxon>
        <taxon>rosids</taxon>
        <taxon>fabids</taxon>
        <taxon>Fabales</taxon>
        <taxon>Fabaceae</taxon>
        <taxon>Cercidoideae</taxon>
        <taxon>Cercideae</taxon>
        <taxon>Bauhiniinae</taxon>
        <taxon>Bauhinia</taxon>
    </lineage>
</organism>